<dbReference type="Proteomes" id="UP000219329">
    <property type="component" value="Unassembled WGS sequence"/>
</dbReference>
<dbReference type="PROSITE" id="PS50405">
    <property type="entry name" value="GST_CTER"/>
    <property type="match status" value="1"/>
</dbReference>
<feature type="domain" description="GST C-terminal" evidence="2">
    <location>
        <begin position="83"/>
        <end position="209"/>
    </location>
</feature>
<dbReference type="InterPro" id="IPR036249">
    <property type="entry name" value="Thioredoxin-like_sf"/>
</dbReference>
<dbReference type="InterPro" id="IPR040079">
    <property type="entry name" value="Glutathione_S-Trfase"/>
</dbReference>
<dbReference type="SFLD" id="SFLDG00358">
    <property type="entry name" value="Main_(cytGST)"/>
    <property type="match status" value="1"/>
</dbReference>
<keyword evidence="3" id="KW-0808">Transferase</keyword>
<dbReference type="SFLD" id="SFLDS00019">
    <property type="entry name" value="Glutathione_Transferase_(cytos"/>
    <property type="match status" value="1"/>
</dbReference>
<feature type="domain" description="GST N-terminal" evidence="1">
    <location>
        <begin position="1"/>
        <end position="78"/>
    </location>
</feature>
<dbReference type="CDD" id="cd00570">
    <property type="entry name" value="GST_N_family"/>
    <property type="match status" value="1"/>
</dbReference>
<gene>
    <name evidence="3" type="ORF">CNF02_12615</name>
</gene>
<name>A0A2A5W6P6_9GAMM</name>
<dbReference type="EMBL" id="NTJZ01000020">
    <property type="protein sequence ID" value="PDH32205.1"/>
    <property type="molecule type" value="Genomic_DNA"/>
</dbReference>
<dbReference type="GO" id="GO:0005737">
    <property type="term" value="C:cytoplasm"/>
    <property type="evidence" value="ECO:0007669"/>
    <property type="project" value="TreeGrafter"/>
</dbReference>
<dbReference type="PROSITE" id="PS50404">
    <property type="entry name" value="GST_NTER"/>
    <property type="match status" value="1"/>
</dbReference>
<dbReference type="PANTHER" id="PTHR43968:SF6">
    <property type="entry name" value="GLUTATHIONE S-TRANSFERASE OMEGA"/>
    <property type="match status" value="1"/>
</dbReference>
<dbReference type="Pfam" id="PF00043">
    <property type="entry name" value="GST_C"/>
    <property type="match status" value="1"/>
</dbReference>
<dbReference type="GO" id="GO:0016740">
    <property type="term" value="F:transferase activity"/>
    <property type="evidence" value="ECO:0007669"/>
    <property type="project" value="UniProtKB-KW"/>
</dbReference>
<evidence type="ECO:0000313" key="3">
    <source>
        <dbReference type="EMBL" id="PDH32205.1"/>
    </source>
</evidence>
<dbReference type="PANTHER" id="PTHR43968">
    <property type="match status" value="1"/>
</dbReference>
<dbReference type="InterPro" id="IPR036282">
    <property type="entry name" value="Glutathione-S-Trfase_C_sf"/>
</dbReference>
<evidence type="ECO:0000259" key="2">
    <source>
        <dbReference type="PROSITE" id="PS50405"/>
    </source>
</evidence>
<dbReference type="Pfam" id="PF13417">
    <property type="entry name" value="GST_N_3"/>
    <property type="match status" value="1"/>
</dbReference>
<dbReference type="SUPFAM" id="SSF52833">
    <property type="entry name" value="Thioredoxin-like"/>
    <property type="match status" value="1"/>
</dbReference>
<organism evidence="3 4">
    <name type="scientific">OM182 bacterium MED-G28</name>
    <dbReference type="NCBI Taxonomy" id="1986256"/>
    <lineage>
        <taxon>Bacteria</taxon>
        <taxon>Pseudomonadati</taxon>
        <taxon>Pseudomonadota</taxon>
        <taxon>Gammaproteobacteria</taxon>
        <taxon>OMG group</taxon>
        <taxon>OM182 clade</taxon>
    </lineage>
</organism>
<evidence type="ECO:0000313" key="4">
    <source>
        <dbReference type="Proteomes" id="UP000219329"/>
    </source>
</evidence>
<dbReference type="Gene3D" id="3.40.30.10">
    <property type="entry name" value="Glutaredoxin"/>
    <property type="match status" value="1"/>
</dbReference>
<dbReference type="InterPro" id="IPR010987">
    <property type="entry name" value="Glutathione-S-Trfase_C-like"/>
</dbReference>
<protein>
    <submittedName>
        <fullName evidence="3">Glutathione S-transferase</fullName>
    </submittedName>
</protein>
<dbReference type="InterPro" id="IPR004046">
    <property type="entry name" value="GST_C"/>
</dbReference>
<dbReference type="InterPro" id="IPR004045">
    <property type="entry name" value="Glutathione_S-Trfase_N"/>
</dbReference>
<reference evidence="3 4" key="1">
    <citation type="submission" date="2017-08" db="EMBL/GenBank/DDBJ databases">
        <title>Fine stratification of microbial communities through a metagenomic profile of the photic zone.</title>
        <authorList>
            <person name="Haro-Moreno J.M."/>
            <person name="Lopez-Perez M."/>
            <person name="De La Torre J."/>
            <person name="Picazo A."/>
            <person name="Camacho A."/>
            <person name="Rodriguez-Valera F."/>
        </authorList>
    </citation>
    <scope>NUCLEOTIDE SEQUENCE [LARGE SCALE GENOMIC DNA]</scope>
    <source>
        <strain evidence="3">MED-G28</strain>
    </source>
</reference>
<dbReference type="Gene3D" id="1.20.1050.10">
    <property type="match status" value="1"/>
</dbReference>
<comment type="caution">
    <text evidence="3">The sequence shown here is derived from an EMBL/GenBank/DDBJ whole genome shotgun (WGS) entry which is preliminary data.</text>
</comment>
<evidence type="ECO:0000259" key="1">
    <source>
        <dbReference type="PROSITE" id="PS50404"/>
    </source>
</evidence>
<dbReference type="InterPro" id="IPR050983">
    <property type="entry name" value="GST_Omega/HSP26"/>
</dbReference>
<dbReference type="AlphaFoldDB" id="A0A2A5W6P6"/>
<accession>A0A2A5W6P6</accession>
<dbReference type="SUPFAM" id="SSF47616">
    <property type="entry name" value="GST C-terminal domain-like"/>
    <property type="match status" value="1"/>
</dbReference>
<proteinExistence type="predicted"/>
<sequence length="209" mass="23919">MNIKLHGMYLSNYYNVVKTVLLEKGIVFEEVNQSPSQEDGYLGKSPMGKVPCLETEAGYLTETSVILEYLDDLGEGPSFYPEDRFQKAKVRELIRYLELYIELPARRLYGEVFFGKPENEVLQAEVKSMLEKGFTALYRIAKFAPYLAGDQVTYADFYAHFALSPVTRVCKKVWGWDVRRDTPAFKTLIDLLSERESVIRVQADQAADS</sequence>